<keyword evidence="1 4" id="KW-0808">Transferase</keyword>
<feature type="domain" description="N-acetyltransferase" evidence="3">
    <location>
        <begin position="193"/>
        <end position="342"/>
    </location>
</feature>
<name>A0A512P9T3_9CELL</name>
<keyword evidence="2" id="KW-0012">Acyltransferase</keyword>
<dbReference type="SUPFAM" id="SSF55729">
    <property type="entry name" value="Acyl-CoA N-acyltransferases (Nat)"/>
    <property type="match status" value="2"/>
</dbReference>
<dbReference type="Gene3D" id="3.40.630.30">
    <property type="match status" value="1"/>
</dbReference>
<dbReference type="RefSeq" id="WP_146951737.1">
    <property type="nucleotide sequence ID" value="NZ_BAABBJ010000015.1"/>
</dbReference>
<dbReference type="EMBL" id="BKAL01000002">
    <property type="protein sequence ID" value="GEP67968.1"/>
    <property type="molecule type" value="Genomic_DNA"/>
</dbReference>
<comment type="caution">
    <text evidence="4">The sequence shown here is derived from an EMBL/GenBank/DDBJ whole genome shotgun (WGS) entry which is preliminary data.</text>
</comment>
<protein>
    <submittedName>
        <fullName evidence="4">Putative acetyltransferase, GNAT</fullName>
    </submittedName>
</protein>
<proteinExistence type="predicted"/>
<dbReference type="GO" id="GO:0016747">
    <property type="term" value="F:acyltransferase activity, transferring groups other than amino-acyl groups"/>
    <property type="evidence" value="ECO:0007669"/>
    <property type="project" value="InterPro"/>
</dbReference>
<dbReference type="PANTHER" id="PTHR43072:SF51">
    <property type="entry name" value="ABC SUPERFAMILY TRANSPORT PROTEIN"/>
    <property type="match status" value="1"/>
</dbReference>
<evidence type="ECO:0000256" key="2">
    <source>
        <dbReference type="ARBA" id="ARBA00023315"/>
    </source>
</evidence>
<dbReference type="InterPro" id="IPR016181">
    <property type="entry name" value="Acyl_CoA_acyltransferase"/>
</dbReference>
<evidence type="ECO:0000259" key="3">
    <source>
        <dbReference type="PROSITE" id="PS51186"/>
    </source>
</evidence>
<sequence length="342" mass="36636">MDEHPELLQVRAQAPAELTRPAGPDGLTWRAMTAADAPALARLVARIEEHEGAPFRTSAEEVAELFDGDWKDHALDTLAAVGTDLELRAYAQVATVPGDTSVVRVFTSGGVDPAWRGRGVGRDVAAWSTGRARQLLAAAATDAPGRIAAFVDDHAPDSHALLLAAGYTPIRYYAEMRRPLALPLPVAPAVAGVSIVPWSPEQDEAVRLAHNEAFADHWGSEPRTPQVWAQGRSMFAPQWSVLAVDDASGAVVGYLLSDRYEQDWPIAGYTSGYTHLLGVRRAWRGRGLAVALLTAAMAAYRRDGMEYAEIGVDTANPSGAHGLYAALGYVPLHTSTMLSIEV</sequence>
<dbReference type="Proteomes" id="UP000321798">
    <property type="component" value="Unassembled WGS sequence"/>
</dbReference>
<dbReference type="Pfam" id="PF00583">
    <property type="entry name" value="Acetyltransf_1"/>
    <property type="match status" value="1"/>
</dbReference>
<dbReference type="OrthoDB" id="9799092at2"/>
<dbReference type="CDD" id="cd04301">
    <property type="entry name" value="NAT_SF"/>
    <property type="match status" value="1"/>
</dbReference>
<organism evidence="4 5">
    <name type="scientific">Cellulomonas soli</name>
    <dbReference type="NCBI Taxonomy" id="931535"/>
    <lineage>
        <taxon>Bacteria</taxon>
        <taxon>Bacillati</taxon>
        <taxon>Actinomycetota</taxon>
        <taxon>Actinomycetes</taxon>
        <taxon>Micrococcales</taxon>
        <taxon>Cellulomonadaceae</taxon>
        <taxon>Cellulomonas</taxon>
    </lineage>
</organism>
<feature type="domain" description="N-acetyltransferase" evidence="3">
    <location>
        <begin position="27"/>
        <end position="185"/>
    </location>
</feature>
<dbReference type="PANTHER" id="PTHR43072">
    <property type="entry name" value="N-ACETYLTRANSFERASE"/>
    <property type="match status" value="1"/>
</dbReference>
<gene>
    <name evidence="4" type="ORF">CSO01_06830</name>
</gene>
<evidence type="ECO:0000256" key="1">
    <source>
        <dbReference type="ARBA" id="ARBA00022679"/>
    </source>
</evidence>
<dbReference type="AlphaFoldDB" id="A0A512P9T3"/>
<keyword evidence="5" id="KW-1185">Reference proteome</keyword>
<dbReference type="PROSITE" id="PS51186">
    <property type="entry name" value="GNAT"/>
    <property type="match status" value="2"/>
</dbReference>
<evidence type="ECO:0000313" key="5">
    <source>
        <dbReference type="Proteomes" id="UP000321798"/>
    </source>
</evidence>
<accession>A0A512P9T3</accession>
<reference evidence="4 5" key="1">
    <citation type="submission" date="2019-07" db="EMBL/GenBank/DDBJ databases">
        <title>Whole genome shotgun sequence of Cellulomonas soli NBRC 109434.</title>
        <authorList>
            <person name="Hosoyama A."/>
            <person name="Uohara A."/>
            <person name="Ohji S."/>
            <person name="Ichikawa N."/>
        </authorList>
    </citation>
    <scope>NUCLEOTIDE SEQUENCE [LARGE SCALE GENOMIC DNA]</scope>
    <source>
        <strain evidence="4 5">NBRC 109434</strain>
    </source>
</reference>
<dbReference type="InterPro" id="IPR000182">
    <property type="entry name" value="GNAT_dom"/>
</dbReference>
<evidence type="ECO:0000313" key="4">
    <source>
        <dbReference type="EMBL" id="GEP67968.1"/>
    </source>
</evidence>